<dbReference type="Pfam" id="PF05036">
    <property type="entry name" value="SPOR"/>
    <property type="match status" value="1"/>
</dbReference>
<dbReference type="SUPFAM" id="SSF110997">
    <property type="entry name" value="Sporulation related repeat"/>
    <property type="match status" value="1"/>
</dbReference>
<evidence type="ECO:0000259" key="1">
    <source>
        <dbReference type="Pfam" id="PF03330"/>
    </source>
</evidence>
<dbReference type="InterPro" id="IPR009009">
    <property type="entry name" value="RlpA-like_DPBB"/>
</dbReference>
<dbReference type="InterPro" id="IPR036908">
    <property type="entry name" value="RlpA-like_sf"/>
</dbReference>
<dbReference type="InterPro" id="IPR007730">
    <property type="entry name" value="SPOR-like_dom"/>
</dbReference>
<name>A0A5S3PEC2_9SPHN</name>
<dbReference type="EMBL" id="VCAO01000001">
    <property type="protein sequence ID" value="TMM49920.1"/>
    <property type="molecule type" value="Genomic_DNA"/>
</dbReference>
<dbReference type="GO" id="GO:0009279">
    <property type="term" value="C:cell outer membrane"/>
    <property type="evidence" value="ECO:0007669"/>
    <property type="project" value="TreeGrafter"/>
</dbReference>
<dbReference type="PANTHER" id="PTHR34183:SF1">
    <property type="entry name" value="ENDOLYTIC PEPTIDOGLYCAN TRANSGLYCOSYLASE RLPA"/>
    <property type="match status" value="1"/>
</dbReference>
<dbReference type="OrthoDB" id="9779128at2"/>
<comment type="caution">
    <text evidence="3">The sequence shown here is derived from an EMBL/GenBank/DDBJ whole genome shotgun (WGS) entry which is preliminary data.</text>
</comment>
<reference evidence="3 4" key="1">
    <citation type="submission" date="2019-05" db="EMBL/GenBank/DDBJ databases">
        <title>Erythrobacter marisflavi sp. nov., isolated from isolated from water of an estuary environment.</title>
        <authorList>
            <person name="Yoon J.-H."/>
        </authorList>
    </citation>
    <scope>NUCLEOTIDE SEQUENCE [LARGE SCALE GENOMIC DNA]</scope>
    <source>
        <strain evidence="3 4">KEM-5</strain>
    </source>
</reference>
<dbReference type="Gene3D" id="3.30.70.1070">
    <property type="entry name" value="Sporulation related repeat"/>
    <property type="match status" value="1"/>
</dbReference>
<dbReference type="Pfam" id="PF03330">
    <property type="entry name" value="DPBB_1"/>
    <property type="match status" value="1"/>
</dbReference>
<dbReference type="GO" id="GO:0042834">
    <property type="term" value="F:peptidoglycan binding"/>
    <property type="evidence" value="ECO:0007669"/>
    <property type="project" value="InterPro"/>
</dbReference>
<dbReference type="CDD" id="cd22268">
    <property type="entry name" value="DPBB_RlpA-like"/>
    <property type="match status" value="1"/>
</dbReference>
<dbReference type="AlphaFoldDB" id="A0A5S3PEC2"/>
<proteinExistence type="predicted"/>
<evidence type="ECO:0000259" key="2">
    <source>
        <dbReference type="Pfam" id="PF05036"/>
    </source>
</evidence>
<feature type="domain" description="SPOR" evidence="2">
    <location>
        <begin position="233"/>
        <end position="295"/>
    </location>
</feature>
<sequence>MSGGESFATSGDSVAAARTIQNGPAADYPVVVGDPYEVDGVTYTPVDTMNYDEVGYTAADVTGESGITAAHHTLPLPSYIEVTELNNGRTALVRVERRGPMASTRLIALSGAAMAQLGISDGTAVRVRRVNPPEDDRAELRSDREAPLRLDMPRGLIEVLKRKLPEKGSVPLTDPRQALVSGKVPTPAAIATLDPDDEAATAAGPATTAAITAEPILTETPAKPAVAASSDADGDFAIQIGAFSVRSNADRLAKKIGGFVTTSGSLALVRAGPFATRGQATQALAKLRSQGYSDARIVTLR</sequence>
<evidence type="ECO:0000313" key="4">
    <source>
        <dbReference type="Proteomes" id="UP000309668"/>
    </source>
</evidence>
<dbReference type="PANTHER" id="PTHR34183">
    <property type="entry name" value="ENDOLYTIC PEPTIDOGLYCAN TRANSGLYCOSYLASE RLPA"/>
    <property type="match status" value="1"/>
</dbReference>
<organism evidence="3 4">
    <name type="scientific">Qipengyuania marisflavi</name>
    <dbReference type="NCBI Taxonomy" id="2486356"/>
    <lineage>
        <taxon>Bacteria</taxon>
        <taxon>Pseudomonadati</taxon>
        <taxon>Pseudomonadota</taxon>
        <taxon>Alphaproteobacteria</taxon>
        <taxon>Sphingomonadales</taxon>
        <taxon>Erythrobacteraceae</taxon>
        <taxon>Qipengyuania</taxon>
    </lineage>
</organism>
<dbReference type="Gene3D" id="2.40.40.10">
    <property type="entry name" value="RlpA-like domain"/>
    <property type="match status" value="1"/>
</dbReference>
<evidence type="ECO:0000313" key="3">
    <source>
        <dbReference type="EMBL" id="TMM49920.1"/>
    </source>
</evidence>
<dbReference type="InterPro" id="IPR036680">
    <property type="entry name" value="SPOR-like_sf"/>
</dbReference>
<feature type="domain" description="RlpA-like protein double-psi beta-barrel" evidence="1">
    <location>
        <begin position="67"/>
        <end position="128"/>
    </location>
</feature>
<keyword evidence="4" id="KW-1185">Reference proteome</keyword>
<dbReference type="Proteomes" id="UP000309668">
    <property type="component" value="Unassembled WGS sequence"/>
</dbReference>
<gene>
    <name evidence="3" type="ORF">FEV51_01600</name>
</gene>
<dbReference type="RefSeq" id="WP_138615481.1">
    <property type="nucleotide sequence ID" value="NZ_VCAO01000001.1"/>
</dbReference>
<accession>A0A5S3PEC2</accession>
<protein>
    <submittedName>
        <fullName evidence="3">Sporulation protein SsgA</fullName>
    </submittedName>
</protein>